<accession>A0A258FQC6</accession>
<dbReference type="Proteomes" id="UP000215595">
    <property type="component" value="Unassembled WGS sequence"/>
</dbReference>
<keyword evidence="1" id="KW-0732">Signal</keyword>
<dbReference type="Gene3D" id="3.30.10.10">
    <property type="entry name" value="Trypsin Inhibitor V, subunit A"/>
    <property type="match status" value="1"/>
</dbReference>
<feature type="chain" id="PRO_5013237405" description="Hemolysin" evidence="1">
    <location>
        <begin position="21"/>
        <end position="93"/>
    </location>
</feature>
<dbReference type="PROSITE" id="PS51257">
    <property type="entry name" value="PROKAR_LIPOPROTEIN"/>
    <property type="match status" value="1"/>
</dbReference>
<name>A0A258FQC6_9CAUL</name>
<protein>
    <recommendedName>
        <fullName evidence="4">Hemolysin</fullName>
    </recommendedName>
</protein>
<reference evidence="2 3" key="1">
    <citation type="submission" date="2017-03" db="EMBL/GenBank/DDBJ databases">
        <title>Lifting the veil on microbial sulfur biogeochemistry in mining wastewaters.</title>
        <authorList>
            <person name="Kantor R.S."/>
            <person name="Colenbrander Nelson T."/>
            <person name="Marshall S."/>
            <person name="Bennett D."/>
            <person name="Apte S."/>
            <person name="Camacho D."/>
            <person name="Thomas B.C."/>
            <person name="Warren L.A."/>
            <person name="Banfield J.F."/>
        </authorList>
    </citation>
    <scope>NUCLEOTIDE SEQUENCE [LARGE SCALE GENOMIC DNA]</scope>
    <source>
        <strain evidence="2">32-69-9</strain>
    </source>
</reference>
<evidence type="ECO:0000313" key="2">
    <source>
        <dbReference type="EMBL" id="OYX34407.1"/>
    </source>
</evidence>
<dbReference type="EMBL" id="NCEB01000009">
    <property type="protein sequence ID" value="OYX34407.1"/>
    <property type="molecule type" value="Genomic_DNA"/>
</dbReference>
<evidence type="ECO:0000313" key="3">
    <source>
        <dbReference type="Proteomes" id="UP000215595"/>
    </source>
</evidence>
<evidence type="ECO:0000256" key="1">
    <source>
        <dbReference type="SAM" id="SignalP"/>
    </source>
</evidence>
<sequence length="93" mass="9606">MRMMVTIGGVAALLSGCAMAPEPVPAPGPGPHQCDAAAAASLIGSHVGAVTFPADKPVRIVCTTCPTTRDYRPDRLNIRFEEATGIIRSVDCG</sequence>
<organism evidence="2 3">
    <name type="scientific">Brevundimonas subvibrioides</name>
    <dbReference type="NCBI Taxonomy" id="74313"/>
    <lineage>
        <taxon>Bacteria</taxon>
        <taxon>Pseudomonadati</taxon>
        <taxon>Pseudomonadota</taxon>
        <taxon>Alphaproteobacteria</taxon>
        <taxon>Caulobacterales</taxon>
        <taxon>Caulobacteraceae</taxon>
        <taxon>Brevundimonas</taxon>
    </lineage>
</organism>
<feature type="signal peptide" evidence="1">
    <location>
        <begin position="1"/>
        <end position="20"/>
    </location>
</feature>
<comment type="caution">
    <text evidence="2">The sequence shown here is derived from an EMBL/GenBank/DDBJ whole genome shotgun (WGS) entry which is preliminary data.</text>
</comment>
<dbReference type="AlphaFoldDB" id="A0A258FQC6"/>
<proteinExistence type="predicted"/>
<evidence type="ECO:0008006" key="4">
    <source>
        <dbReference type="Google" id="ProtNLM"/>
    </source>
</evidence>
<gene>
    <name evidence="2" type="ORF">B7Z01_06065</name>
</gene>